<dbReference type="RefSeq" id="WP_095103340.1">
    <property type="nucleotide sequence ID" value="NZ_BKAR01000016.1"/>
</dbReference>
<accession>A0A239TLY8</accession>
<dbReference type="SUPFAM" id="SSF53067">
    <property type="entry name" value="Actin-like ATPase domain"/>
    <property type="match status" value="2"/>
</dbReference>
<evidence type="ECO:0000256" key="3">
    <source>
        <dbReference type="ARBA" id="ARBA00022777"/>
    </source>
</evidence>
<dbReference type="Gene3D" id="3.30.420.40">
    <property type="match status" value="2"/>
</dbReference>
<name>A0A239TLY8_9STAP</name>
<sequence length="535" mass="58976">MSNNIEATRQMIEDGGLSIGIEFGSTRIKTVAIDKDCQTIATGSFEWENQFLNGYWTYSINDVWVGLQKSYREMADKIKNDFNTTIRRVKSLGISGMMHGYLAFDEKDDLLVPFRTWRNNNANEAAGILSQAFGVNIPERWSIAQLFQSALEDAPHTSQVRYMTTLSGFVHWYLTGERVLGVGDASGMFPIDPETGSFREDLLDQFNTLFKEKGFNQDVHQLLPRVLSAGENAGYLTVEGARLIDSANELEAGAPLCAPEGDAATGMVATNSVAPRTGNVSAGTSIFSMIVLDHPLKRVYPEVDLVTTPAGHEVAMIHANNCTSDINAWIDLFTEVLDTMGATYTKDELFTRMFETALDGDPDLGRLLSYGYVSGEFITDVPKGFPMLIRDVDSKFNLANVMKTHIFSAFSTLKIGIDLLKRNEGMEIENMVGHGGIFKTERVAQSFLAAALESPVSVMKTASEGGAWGIAVLARYLIDVQPDLTLADYLQKKAFGEGDALIIAPEPEDVESFREYIKKFEAGLSVERSANDYLN</sequence>
<feature type="domain" description="Carbohydrate kinase FGGY C-terminal" evidence="5">
    <location>
        <begin position="279"/>
        <end position="476"/>
    </location>
</feature>
<dbReference type="InterPro" id="IPR018485">
    <property type="entry name" value="FGGY_C"/>
</dbReference>
<dbReference type="Pfam" id="PF02782">
    <property type="entry name" value="FGGY_C"/>
    <property type="match status" value="1"/>
</dbReference>
<organism evidence="6 7">
    <name type="scientific">Staphylococcus piscifermentans</name>
    <dbReference type="NCBI Taxonomy" id="70258"/>
    <lineage>
        <taxon>Bacteria</taxon>
        <taxon>Bacillati</taxon>
        <taxon>Bacillota</taxon>
        <taxon>Bacilli</taxon>
        <taxon>Bacillales</taxon>
        <taxon>Staphylococcaceae</taxon>
        <taxon>Staphylococcus</taxon>
    </lineage>
</organism>
<dbReference type="InterPro" id="IPR043129">
    <property type="entry name" value="ATPase_NBD"/>
</dbReference>
<evidence type="ECO:0000313" key="7">
    <source>
        <dbReference type="Proteomes" id="UP000321736"/>
    </source>
</evidence>
<evidence type="ECO:0000259" key="5">
    <source>
        <dbReference type="Pfam" id="PF02782"/>
    </source>
</evidence>
<evidence type="ECO:0000256" key="2">
    <source>
        <dbReference type="ARBA" id="ARBA00022679"/>
    </source>
</evidence>
<keyword evidence="7" id="KW-1185">Reference proteome</keyword>
<feature type="domain" description="Carbohydrate kinase FGGY N-terminal" evidence="4">
    <location>
        <begin position="19"/>
        <end position="243"/>
    </location>
</feature>
<comment type="similarity">
    <text evidence="1">Belongs to the FGGY kinase family.</text>
</comment>
<dbReference type="Proteomes" id="UP000321736">
    <property type="component" value="Unassembled WGS sequence"/>
</dbReference>
<dbReference type="OrthoDB" id="9760563at2"/>
<dbReference type="AlphaFoldDB" id="A0A239TLY8"/>
<dbReference type="InterPro" id="IPR018484">
    <property type="entry name" value="FGGY_N"/>
</dbReference>
<dbReference type="PANTHER" id="PTHR43095:SF5">
    <property type="entry name" value="XYLULOSE KINASE"/>
    <property type="match status" value="1"/>
</dbReference>
<evidence type="ECO:0000313" key="6">
    <source>
        <dbReference type="EMBL" id="GEP84849.1"/>
    </source>
</evidence>
<gene>
    <name evidence="6" type="primary">xylB_1</name>
    <name evidence="6" type="ORF">SPI02_14340</name>
</gene>
<dbReference type="GO" id="GO:0005975">
    <property type="term" value="P:carbohydrate metabolic process"/>
    <property type="evidence" value="ECO:0007669"/>
    <property type="project" value="InterPro"/>
</dbReference>
<reference evidence="6 7" key="1">
    <citation type="submission" date="2019-07" db="EMBL/GenBank/DDBJ databases">
        <title>Whole genome shotgun sequence of Staphylococcus piscifermentans NBRC 109625.</title>
        <authorList>
            <person name="Hosoyama A."/>
            <person name="Uohara A."/>
            <person name="Ohji S."/>
            <person name="Ichikawa N."/>
        </authorList>
    </citation>
    <scope>NUCLEOTIDE SEQUENCE [LARGE SCALE GENOMIC DNA]</scope>
    <source>
        <strain evidence="6 7">NBRC 109625</strain>
    </source>
</reference>
<keyword evidence="3" id="KW-0418">Kinase</keyword>
<dbReference type="PANTHER" id="PTHR43095">
    <property type="entry name" value="SUGAR KINASE"/>
    <property type="match status" value="1"/>
</dbReference>
<protein>
    <submittedName>
        <fullName evidence="6">ATPase</fullName>
    </submittedName>
</protein>
<dbReference type="Pfam" id="PF00370">
    <property type="entry name" value="FGGY_N"/>
    <property type="match status" value="1"/>
</dbReference>
<dbReference type="InterPro" id="IPR050406">
    <property type="entry name" value="FGGY_Carb_Kinase"/>
</dbReference>
<keyword evidence="2" id="KW-0808">Transferase</keyword>
<dbReference type="CDD" id="cd07809">
    <property type="entry name" value="ASKHA_NBD_FGGY_BaXK-like"/>
    <property type="match status" value="1"/>
</dbReference>
<dbReference type="EMBL" id="BKAR01000016">
    <property type="protein sequence ID" value="GEP84849.1"/>
    <property type="molecule type" value="Genomic_DNA"/>
</dbReference>
<evidence type="ECO:0000259" key="4">
    <source>
        <dbReference type="Pfam" id="PF00370"/>
    </source>
</evidence>
<comment type="caution">
    <text evidence="6">The sequence shown here is derived from an EMBL/GenBank/DDBJ whole genome shotgun (WGS) entry which is preliminary data.</text>
</comment>
<evidence type="ECO:0000256" key="1">
    <source>
        <dbReference type="ARBA" id="ARBA00009156"/>
    </source>
</evidence>
<dbReference type="GO" id="GO:0016301">
    <property type="term" value="F:kinase activity"/>
    <property type="evidence" value="ECO:0007669"/>
    <property type="project" value="UniProtKB-KW"/>
</dbReference>
<proteinExistence type="inferred from homology"/>